<dbReference type="GO" id="GO:0043190">
    <property type="term" value="C:ATP-binding cassette (ABC) transporter complex"/>
    <property type="evidence" value="ECO:0007669"/>
    <property type="project" value="InterPro"/>
</dbReference>
<dbReference type="PIRSF" id="PIRSF002741">
    <property type="entry name" value="MppA"/>
    <property type="match status" value="1"/>
</dbReference>
<proteinExistence type="inferred from homology"/>
<keyword evidence="5" id="KW-1133">Transmembrane helix</keyword>
<evidence type="ECO:0000256" key="6">
    <source>
        <dbReference type="SAM" id="SignalP"/>
    </source>
</evidence>
<dbReference type="Pfam" id="PF00496">
    <property type="entry name" value="SBP_bac_5"/>
    <property type="match status" value="1"/>
</dbReference>
<dbReference type="Proteomes" id="UP000186040">
    <property type="component" value="Unassembled WGS sequence"/>
</dbReference>
<dbReference type="SUPFAM" id="SSF53850">
    <property type="entry name" value="Periplasmic binding protein-like II"/>
    <property type="match status" value="1"/>
</dbReference>
<evidence type="ECO:0000256" key="3">
    <source>
        <dbReference type="ARBA" id="ARBA00022448"/>
    </source>
</evidence>
<evidence type="ECO:0000259" key="7">
    <source>
        <dbReference type="Pfam" id="PF00496"/>
    </source>
</evidence>
<organism evidence="8 9">
    <name type="scientific">Actinokineospora bangkokensis</name>
    <dbReference type="NCBI Taxonomy" id="1193682"/>
    <lineage>
        <taxon>Bacteria</taxon>
        <taxon>Bacillati</taxon>
        <taxon>Actinomycetota</taxon>
        <taxon>Actinomycetes</taxon>
        <taxon>Pseudonocardiales</taxon>
        <taxon>Pseudonocardiaceae</taxon>
        <taxon>Actinokineospora</taxon>
    </lineage>
</organism>
<dbReference type="PROSITE" id="PS51318">
    <property type="entry name" value="TAT"/>
    <property type="match status" value="1"/>
</dbReference>
<reference evidence="8 9" key="1">
    <citation type="submission" date="2016-10" db="EMBL/GenBank/DDBJ databases">
        <title>The Draft Genome Sequence of Actinokineospora bangkokensis 44EHWT reveals the biosynthetic pathway of antifungal compounds Thailandins with unusual extender unit butylmalonyl-CoA.</title>
        <authorList>
            <person name="Greule A."/>
            <person name="Intra B."/>
            <person name="Flemming S."/>
            <person name="Rommel M.G."/>
            <person name="Panbangred W."/>
            <person name="Bechthold A."/>
        </authorList>
    </citation>
    <scope>NUCLEOTIDE SEQUENCE [LARGE SCALE GENOMIC DNA]</scope>
    <source>
        <strain evidence="8 9">44EHW</strain>
    </source>
</reference>
<comment type="similarity">
    <text evidence="2">Belongs to the bacterial solute-binding protein 5 family.</text>
</comment>
<evidence type="ECO:0000256" key="5">
    <source>
        <dbReference type="SAM" id="Phobius"/>
    </source>
</evidence>
<keyword evidence="4 6" id="KW-0732">Signal</keyword>
<dbReference type="GO" id="GO:0042597">
    <property type="term" value="C:periplasmic space"/>
    <property type="evidence" value="ECO:0007669"/>
    <property type="project" value="UniProtKB-ARBA"/>
</dbReference>
<evidence type="ECO:0000313" key="9">
    <source>
        <dbReference type="Proteomes" id="UP000186040"/>
    </source>
</evidence>
<dbReference type="EMBL" id="MKQR01000009">
    <property type="protein sequence ID" value="OLR93950.1"/>
    <property type="molecule type" value="Genomic_DNA"/>
</dbReference>
<dbReference type="CDD" id="cd00995">
    <property type="entry name" value="PBP2_NikA_DppA_OppA_like"/>
    <property type="match status" value="1"/>
</dbReference>
<dbReference type="AlphaFoldDB" id="A0A1Q9LPK2"/>
<evidence type="ECO:0000256" key="2">
    <source>
        <dbReference type="ARBA" id="ARBA00005695"/>
    </source>
</evidence>
<gene>
    <name evidence="8" type="ORF">BJP25_16460</name>
</gene>
<keyword evidence="9" id="KW-1185">Reference proteome</keyword>
<evidence type="ECO:0000313" key="8">
    <source>
        <dbReference type="EMBL" id="OLR93950.1"/>
    </source>
</evidence>
<dbReference type="Gene3D" id="3.10.105.10">
    <property type="entry name" value="Dipeptide-binding Protein, Domain 3"/>
    <property type="match status" value="1"/>
</dbReference>
<evidence type="ECO:0000256" key="1">
    <source>
        <dbReference type="ARBA" id="ARBA00004196"/>
    </source>
</evidence>
<keyword evidence="5" id="KW-0472">Membrane</keyword>
<dbReference type="InterPro" id="IPR030678">
    <property type="entry name" value="Peptide/Ni-bd"/>
</dbReference>
<dbReference type="PANTHER" id="PTHR30290:SF10">
    <property type="entry name" value="PERIPLASMIC OLIGOPEPTIDE-BINDING PROTEIN-RELATED"/>
    <property type="match status" value="1"/>
</dbReference>
<comment type="subcellular location">
    <subcellularLocation>
        <location evidence="1">Cell envelope</location>
    </subcellularLocation>
</comment>
<dbReference type="InterPro" id="IPR006311">
    <property type="entry name" value="TAT_signal"/>
</dbReference>
<dbReference type="GO" id="GO:0030313">
    <property type="term" value="C:cell envelope"/>
    <property type="evidence" value="ECO:0007669"/>
    <property type="project" value="UniProtKB-SubCell"/>
</dbReference>
<keyword evidence="3" id="KW-0813">Transport</keyword>
<accession>A0A1Q9LPK2</accession>
<dbReference type="PANTHER" id="PTHR30290">
    <property type="entry name" value="PERIPLASMIC BINDING COMPONENT OF ABC TRANSPORTER"/>
    <property type="match status" value="1"/>
</dbReference>
<dbReference type="GO" id="GO:1904680">
    <property type="term" value="F:peptide transmembrane transporter activity"/>
    <property type="evidence" value="ECO:0007669"/>
    <property type="project" value="TreeGrafter"/>
</dbReference>
<dbReference type="InterPro" id="IPR000914">
    <property type="entry name" value="SBP_5_dom"/>
</dbReference>
<feature type="signal peptide" evidence="6">
    <location>
        <begin position="1"/>
        <end position="29"/>
    </location>
</feature>
<dbReference type="Gene3D" id="3.40.190.10">
    <property type="entry name" value="Periplasmic binding protein-like II"/>
    <property type="match status" value="1"/>
</dbReference>
<protein>
    <submittedName>
        <fullName evidence="8">Peptide ABC transporter substrate-binding protein</fullName>
    </submittedName>
</protein>
<dbReference type="GO" id="GO:0015833">
    <property type="term" value="P:peptide transport"/>
    <property type="evidence" value="ECO:0007669"/>
    <property type="project" value="TreeGrafter"/>
</dbReference>
<evidence type="ECO:0000256" key="4">
    <source>
        <dbReference type="ARBA" id="ARBA00022729"/>
    </source>
</evidence>
<dbReference type="InterPro" id="IPR039424">
    <property type="entry name" value="SBP_5"/>
</dbReference>
<sequence length="595" mass="63780">MRARRSALAAVAVLTATVVVPGLGSPATAQQGNTLRIAVTQEVDSLNPFLSSTRTGTDILRATFEELTAASAKDMSPEPGLATKWEPSADKLTWTYTIRSGAKWSDGQPITAKDVAFTFNLMLGNETARTANSSYIAGWESVTAPDDTTVVVKTKAPQTTMTALDIPIVPEHVWKSADVGAEPSFPMVGSGPFVITEFKESQYTRLAANKNYWRGAPKIDNLDFVYYKNADAAVQALRNGEVDLVNNLTPTQFDALAGDGSITRNNAKGKRFNELVLNPGAATATGQPIGDGHPALKDARLRRAIAQAIDTKTLVDKVSGGYAEQGSGYVPPLFATYHYQPEGDRARAFDPAAANAALDAAGYTRGGDGVRVDPASGRPLALRLLLHSGKAFDEQSAPFITGWLRDIGIAVTAQSASDNKLNEDTTAGNFDLVYSGWNGNPDPDYILSLQTCASRPNADGKGATPDTFFCDPEYDRLYAQQGSEFDTAKRAEVVKRMQAILYDQAPMVVLTYDNALEAYRSDRFAPFTISPDPGGFIMNQQSYWGYYSATPQAQAAGSSSSSTLVWVVIGAVVVVGAAVVVVLARRRRATADERE</sequence>
<keyword evidence="5" id="KW-0812">Transmembrane</keyword>
<feature type="transmembrane region" description="Helical" evidence="5">
    <location>
        <begin position="564"/>
        <end position="584"/>
    </location>
</feature>
<feature type="domain" description="Solute-binding protein family 5" evidence="7">
    <location>
        <begin position="77"/>
        <end position="450"/>
    </location>
</feature>
<dbReference type="STRING" id="1193682.BJP25_16460"/>
<comment type="caution">
    <text evidence="8">The sequence shown here is derived from an EMBL/GenBank/DDBJ whole genome shotgun (WGS) entry which is preliminary data.</text>
</comment>
<name>A0A1Q9LPK2_9PSEU</name>
<feature type="chain" id="PRO_5010192263" evidence="6">
    <location>
        <begin position="30"/>
        <end position="595"/>
    </location>
</feature>